<dbReference type="EMBL" id="CP042239">
    <property type="protein sequence ID" value="QDX24654.1"/>
    <property type="molecule type" value="Genomic_DNA"/>
</dbReference>
<dbReference type="PANTHER" id="PTHR33121:SF70">
    <property type="entry name" value="SIGNALING PROTEIN YKOW"/>
    <property type="match status" value="1"/>
</dbReference>
<feature type="domain" description="EAL" evidence="1">
    <location>
        <begin position="407"/>
        <end position="659"/>
    </location>
</feature>
<dbReference type="RefSeq" id="WP_145844172.1">
    <property type="nucleotide sequence ID" value="NZ_CP042239.1"/>
</dbReference>
<sequence>MSDVAPAPAHPMTGRERPVFLLSFRQRDELATLAAGAGWRVVAARRGEGADRRFLASGASVAVVDARGAVDEGLAAVRALAGVTGANGGALLVLVSRGDAGRLGEFYDAGATQFLASPMREIEFVQALRFAARHAQRVTGDLPPPPGGGEPLGWRYDPALGSLQVTPALAGLLGLSQAPSLRAVLRHVEAVDRGAMRAALARLRAGIQATAFAHDLPGAGRVVEHLQFDARTGRIHALIERLGEVDAGAVVRDALTGVRDAAAARRWIARKLEAGGQVGLALAALGRFEMVNTAYGRDAGDAVLRAASARIAEAAREALGKRVLLARMGGAEFLVAVEGVEEAELRAALARVEEALARPFVIGDAIAPIGARIAMTLSRDGDDAPAMLRRASEALAGTGSEEGDAPLDRLALDLRRAMDSGEIELRFQPQVSVATGTIVGVEALARWRHGELGVVGAETLFAAAERAGLEIALSEHVQRLALADAARWPAPLRSLRLSVNVTAADVARSGFADLFLDWVDSSGFPRSRLTVEITEGGLIDDLGEASRLLSELRSAGCRVAIDDFGTGYSSLAYLKALPLDYLKVDRKLTQDITGSARDRVVVRGVIDMARSLGLTVIAEGVENTEQLELLAKEGCQYYQGFLCAAPLTVAELTTLMETQ</sequence>
<dbReference type="SUPFAM" id="SSF52172">
    <property type="entry name" value="CheY-like"/>
    <property type="match status" value="1"/>
</dbReference>
<evidence type="ECO:0000259" key="1">
    <source>
        <dbReference type="PROSITE" id="PS50883"/>
    </source>
</evidence>
<dbReference type="KEGG" id="ssua:FPZ54_00500"/>
<dbReference type="InterPro" id="IPR050706">
    <property type="entry name" value="Cyclic-di-GMP_PDE-like"/>
</dbReference>
<name>A0A518RB37_9SPHN</name>
<dbReference type="SMART" id="SM00267">
    <property type="entry name" value="GGDEF"/>
    <property type="match status" value="1"/>
</dbReference>
<dbReference type="InterPro" id="IPR001633">
    <property type="entry name" value="EAL_dom"/>
</dbReference>
<accession>A0A518RB37</accession>
<proteinExistence type="predicted"/>
<dbReference type="SUPFAM" id="SSF141868">
    <property type="entry name" value="EAL domain-like"/>
    <property type="match status" value="1"/>
</dbReference>
<evidence type="ECO:0000259" key="2">
    <source>
        <dbReference type="PROSITE" id="PS50887"/>
    </source>
</evidence>
<dbReference type="PANTHER" id="PTHR33121">
    <property type="entry name" value="CYCLIC DI-GMP PHOSPHODIESTERASE PDEF"/>
    <property type="match status" value="1"/>
</dbReference>
<dbReference type="CDD" id="cd01948">
    <property type="entry name" value="EAL"/>
    <property type="match status" value="1"/>
</dbReference>
<evidence type="ECO:0000313" key="3">
    <source>
        <dbReference type="EMBL" id="QDX24654.1"/>
    </source>
</evidence>
<gene>
    <name evidence="3" type="ORF">FPZ54_00500</name>
</gene>
<protein>
    <submittedName>
        <fullName evidence="3">EAL domain-containing protein</fullName>
    </submittedName>
</protein>
<dbReference type="InterPro" id="IPR011006">
    <property type="entry name" value="CheY-like_superfamily"/>
</dbReference>
<feature type="domain" description="GGDEF" evidence="2">
    <location>
        <begin position="276"/>
        <end position="412"/>
    </location>
</feature>
<dbReference type="InterPro" id="IPR029787">
    <property type="entry name" value="Nucleotide_cyclase"/>
</dbReference>
<dbReference type="Gene3D" id="3.20.20.450">
    <property type="entry name" value="EAL domain"/>
    <property type="match status" value="1"/>
</dbReference>
<reference evidence="3 4" key="1">
    <citation type="submission" date="2019-07" db="EMBL/GenBank/DDBJ databases">
        <title>Sphingomonas alkalisoli sp. nov., isolated from rhizosphere soil of Suaedae salsa.</title>
        <authorList>
            <person name="Zhang H."/>
            <person name="Xu L."/>
            <person name="Zhang J.-X."/>
            <person name="Sun J.-Q."/>
        </authorList>
    </citation>
    <scope>NUCLEOTIDE SEQUENCE [LARGE SCALE GENOMIC DNA]</scope>
    <source>
        <strain evidence="3 4">XS-10</strain>
    </source>
</reference>
<dbReference type="GO" id="GO:0071111">
    <property type="term" value="F:cyclic-guanylate-specific phosphodiesterase activity"/>
    <property type="evidence" value="ECO:0007669"/>
    <property type="project" value="InterPro"/>
</dbReference>
<dbReference type="PROSITE" id="PS50883">
    <property type="entry name" value="EAL"/>
    <property type="match status" value="1"/>
</dbReference>
<dbReference type="AlphaFoldDB" id="A0A518RB37"/>
<keyword evidence="4" id="KW-1185">Reference proteome</keyword>
<dbReference type="Gene3D" id="3.30.70.270">
    <property type="match status" value="1"/>
</dbReference>
<dbReference type="Proteomes" id="UP000318055">
    <property type="component" value="Chromosome"/>
</dbReference>
<evidence type="ECO:0000313" key="4">
    <source>
        <dbReference type="Proteomes" id="UP000318055"/>
    </source>
</evidence>
<dbReference type="InterPro" id="IPR043128">
    <property type="entry name" value="Rev_trsase/Diguanyl_cyclase"/>
</dbReference>
<dbReference type="InterPro" id="IPR000160">
    <property type="entry name" value="GGDEF_dom"/>
</dbReference>
<organism evidence="3 4">
    <name type="scientific">Sphingomonas suaedae</name>
    <dbReference type="NCBI Taxonomy" id="2599297"/>
    <lineage>
        <taxon>Bacteria</taxon>
        <taxon>Pseudomonadati</taxon>
        <taxon>Pseudomonadota</taxon>
        <taxon>Alphaproteobacteria</taxon>
        <taxon>Sphingomonadales</taxon>
        <taxon>Sphingomonadaceae</taxon>
        <taxon>Sphingomonas</taxon>
    </lineage>
</organism>
<dbReference type="InterPro" id="IPR035919">
    <property type="entry name" value="EAL_sf"/>
</dbReference>
<dbReference type="PROSITE" id="PS50887">
    <property type="entry name" value="GGDEF"/>
    <property type="match status" value="1"/>
</dbReference>
<dbReference type="OrthoDB" id="9814202at2"/>
<dbReference type="SUPFAM" id="SSF55073">
    <property type="entry name" value="Nucleotide cyclase"/>
    <property type="match status" value="1"/>
</dbReference>
<dbReference type="Pfam" id="PF00990">
    <property type="entry name" value="GGDEF"/>
    <property type="match status" value="1"/>
</dbReference>
<dbReference type="SMART" id="SM00052">
    <property type="entry name" value="EAL"/>
    <property type="match status" value="1"/>
</dbReference>
<dbReference type="Pfam" id="PF00563">
    <property type="entry name" value="EAL"/>
    <property type="match status" value="1"/>
</dbReference>